<dbReference type="STRING" id="226506.SAMN04488519_101256"/>
<dbReference type="Proteomes" id="UP000199564">
    <property type="component" value="Unassembled WGS sequence"/>
</dbReference>
<sequence length="115" mass="13240">MKSRLRIILISFFIGTALLSCSSDPIEVKFKEFQGNLILFTVENNMEQDINTISFEITYYSADRAILEIDTLEYSKTQDITGMQIPFLQAGEETFFTYRMPEKTISAKAEVIDFN</sequence>
<evidence type="ECO:0000313" key="2">
    <source>
        <dbReference type="EMBL" id="SFN65168.1"/>
    </source>
</evidence>
<feature type="chain" id="PRO_5011716664" evidence="1">
    <location>
        <begin position="23"/>
        <end position="115"/>
    </location>
</feature>
<evidence type="ECO:0000256" key="1">
    <source>
        <dbReference type="SAM" id="SignalP"/>
    </source>
</evidence>
<name>A0A1I5ARV2_9BACT</name>
<organism evidence="2 3">
    <name type="scientific">Algoriphagus ornithinivorans</name>
    <dbReference type="NCBI Taxonomy" id="226506"/>
    <lineage>
        <taxon>Bacteria</taxon>
        <taxon>Pseudomonadati</taxon>
        <taxon>Bacteroidota</taxon>
        <taxon>Cytophagia</taxon>
        <taxon>Cytophagales</taxon>
        <taxon>Cyclobacteriaceae</taxon>
        <taxon>Algoriphagus</taxon>
    </lineage>
</organism>
<gene>
    <name evidence="2" type="ORF">SAMN04488519_101256</name>
</gene>
<dbReference type="RefSeq" id="WP_091649187.1">
    <property type="nucleotide sequence ID" value="NZ_FOVW01000001.1"/>
</dbReference>
<dbReference type="EMBL" id="FOVW01000001">
    <property type="protein sequence ID" value="SFN65168.1"/>
    <property type="molecule type" value="Genomic_DNA"/>
</dbReference>
<proteinExistence type="predicted"/>
<dbReference type="AlphaFoldDB" id="A0A1I5ARV2"/>
<feature type="signal peptide" evidence="1">
    <location>
        <begin position="1"/>
        <end position="22"/>
    </location>
</feature>
<dbReference type="PROSITE" id="PS51257">
    <property type="entry name" value="PROKAR_LIPOPROTEIN"/>
    <property type="match status" value="1"/>
</dbReference>
<keyword evidence="1" id="KW-0732">Signal</keyword>
<accession>A0A1I5ARV2</accession>
<protein>
    <submittedName>
        <fullName evidence="2">Uncharacterized protein</fullName>
    </submittedName>
</protein>
<evidence type="ECO:0000313" key="3">
    <source>
        <dbReference type="Proteomes" id="UP000199564"/>
    </source>
</evidence>
<keyword evidence="3" id="KW-1185">Reference proteome</keyword>
<reference evidence="3" key="1">
    <citation type="submission" date="2016-10" db="EMBL/GenBank/DDBJ databases">
        <authorList>
            <person name="Varghese N."/>
            <person name="Submissions S."/>
        </authorList>
    </citation>
    <scope>NUCLEOTIDE SEQUENCE [LARGE SCALE GENOMIC DNA]</scope>
    <source>
        <strain evidence="3">DSM 15282</strain>
    </source>
</reference>